<protein>
    <recommendedName>
        <fullName evidence="2">Helicase XPB/Ssl2 N-terminal domain-containing protein</fullName>
    </recommendedName>
</protein>
<dbReference type="AlphaFoldDB" id="A0A7C3EAF8"/>
<proteinExistence type="predicted"/>
<feature type="domain" description="Helicase XPB/Ssl2 N-terminal" evidence="2">
    <location>
        <begin position="398"/>
        <end position="468"/>
    </location>
</feature>
<gene>
    <name evidence="3" type="ORF">ENS59_11825</name>
</gene>
<feature type="region of interest" description="Disordered" evidence="1">
    <location>
        <begin position="523"/>
        <end position="565"/>
    </location>
</feature>
<dbReference type="EMBL" id="DSVL01000364">
    <property type="protein sequence ID" value="HFH30173.1"/>
    <property type="molecule type" value="Genomic_DNA"/>
</dbReference>
<evidence type="ECO:0000256" key="1">
    <source>
        <dbReference type="SAM" id="MobiDB-lite"/>
    </source>
</evidence>
<dbReference type="Pfam" id="PF13625">
    <property type="entry name" value="Helicase_C_3"/>
    <property type="match status" value="1"/>
</dbReference>
<name>A0A7C3EAF8_9SPIR</name>
<evidence type="ECO:0000259" key="2">
    <source>
        <dbReference type="Pfam" id="PF13625"/>
    </source>
</evidence>
<feature type="compositionally biased region" description="Basic and acidic residues" evidence="1">
    <location>
        <begin position="525"/>
        <end position="534"/>
    </location>
</feature>
<sequence length="751" mass="83885">MNSAKHTPVSIFPTIEHWKTALMQLPEGPFFDILRSYLGDIKTPFNKQRLVDDLAAFLSRQEIQRRIAALLDTVDRRCICAVALLHSGTLQDLAAFFAGEFSFGDLYGIILNLEERLIIYKTMEDGRPRLNLNPVLRPVLAPLLEDTSILFPAQPFDGANSEIPVPMELTLGALLTWLFNAGQAFKADGSLKKKSQEELESLFAPVGGTEVALDLIHALEYLGLIHIEEGIPHVDRDRLAHYAALESLERLEFLAAALIGVELELDSGTRRLSRERLHSWSRLIHRILLPMQEGWAYDEASLRRFWLVEEGRPVEKRRFGDRDVASHSGLAHCPGVNPLEFFRALRTAMERSGLIVGTEKGYLRNRLPKEKNPPFIVCDASFSIIVYPEIPFSHVCTLARLCQLREMGQILKLELTQEGFVRALDQGFRTEDICGFLEQLSAKPLSQHLAWSLEEWTRRYHSATLYKGLVLVLAPERRYIVELPMVKDFIERELAPGVYLLQGVDEAQLSEVLERAGLDTLARPEPSRLSKDLSSHLQSSPNSILTRANPFQRSSGKAWTDDESPGFYKGSSNTTILTNSVGPASPVGATSPRGSADLAGASIPAGTPGNADPADYAKHLLAELHEKLEAKPFTKEQKDELSARIDRRLILDERQLVAAAVRYEKLEARGLDYVGKVRLVEQALSLGALVEVFWRGTKGEANRSILRPIALEKSGTELMIRGESYPEGEALSLPIGKISLLRRLKRSIFGD</sequence>
<dbReference type="InterPro" id="IPR032830">
    <property type="entry name" value="XPB/Ssl2_N"/>
</dbReference>
<evidence type="ECO:0000313" key="3">
    <source>
        <dbReference type="EMBL" id="HFH30173.1"/>
    </source>
</evidence>
<feature type="region of interest" description="Disordered" evidence="1">
    <location>
        <begin position="579"/>
        <end position="611"/>
    </location>
</feature>
<feature type="compositionally biased region" description="Polar residues" evidence="1">
    <location>
        <begin position="535"/>
        <end position="557"/>
    </location>
</feature>
<comment type="caution">
    <text evidence="3">The sequence shown here is derived from an EMBL/GenBank/DDBJ whole genome shotgun (WGS) entry which is preliminary data.</text>
</comment>
<reference evidence="3" key="1">
    <citation type="journal article" date="2020" name="mSystems">
        <title>Genome- and Community-Level Interaction Insights into Carbon Utilization and Element Cycling Functions of Hydrothermarchaeota in Hydrothermal Sediment.</title>
        <authorList>
            <person name="Zhou Z."/>
            <person name="Liu Y."/>
            <person name="Xu W."/>
            <person name="Pan J."/>
            <person name="Luo Z.H."/>
            <person name="Li M."/>
        </authorList>
    </citation>
    <scope>NUCLEOTIDE SEQUENCE [LARGE SCALE GENOMIC DNA]</scope>
    <source>
        <strain evidence="3">SpSt-503</strain>
    </source>
</reference>
<organism evidence="3">
    <name type="scientific">Gracilinema caldarium</name>
    <dbReference type="NCBI Taxonomy" id="215591"/>
    <lineage>
        <taxon>Bacteria</taxon>
        <taxon>Pseudomonadati</taxon>
        <taxon>Spirochaetota</taxon>
        <taxon>Spirochaetia</taxon>
        <taxon>Spirochaetales</taxon>
        <taxon>Breznakiellaceae</taxon>
        <taxon>Gracilinema</taxon>
    </lineage>
</organism>
<accession>A0A7C3EAF8</accession>